<evidence type="ECO:0000313" key="2">
    <source>
        <dbReference type="EMBL" id="EGO24481.1"/>
    </source>
</evidence>
<dbReference type="AlphaFoldDB" id="F8NX06"/>
<reference evidence="2" key="1">
    <citation type="submission" date="2011-04" db="EMBL/GenBank/DDBJ databases">
        <title>Evolution of plant cell wall degrading machinery underlies the functional diversity of forest fungi.</title>
        <authorList>
            <consortium name="US DOE Joint Genome Institute (JGI-PGF)"/>
            <person name="Eastwood D.C."/>
            <person name="Floudas D."/>
            <person name="Binder M."/>
            <person name="Majcherczyk A."/>
            <person name="Schneider P."/>
            <person name="Aerts A."/>
            <person name="Asiegbu F.O."/>
            <person name="Baker S.E."/>
            <person name="Barry K."/>
            <person name="Bendiksby M."/>
            <person name="Blumentritt M."/>
            <person name="Coutinho P.M."/>
            <person name="Cullen D."/>
            <person name="Cullen D."/>
            <person name="Gathman A."/>
            <person name="Goodell B."/>
            <person name="Henrissat B."/>
            <person name="Ihrmark K."/>
            <person name="Kauserud H."/>
            <person name="Kohler A."/>
            <person name="LaButti K."/>
            <person name="Lapidus A."/>
            <person name="Lavin J.L."/>
            <person name="Lee Y.-H."/>
            <person name="Lindquist E."/>
            <person name="Lilly W."/>
            <person name="Lucas S."/>
            <person name="Morin E."/>
            <person name="Murat C."/>
            <person name="Oguiza J.A."/>
            <person name="Park J."/>
            <person name="Pisabarro A.G."/>
            <person name="Riley R."/>
            <person name="Rosling A."/>
            <person name="Salamov A."/>
            <person name="Schmidt O."/>
            <person name="Schmutz J."/>
            <person name="Skrede I."/>
            <person name="Stenlid J."/>
            <person name="Wiebenga A."/>
            <person name="Xie X."/>
            <person name="Kues U."/>
            <person name="Hibbett D.S."/>
            <person name="Hoffmeister D."/>
            <person name="Hogberg N."/>
            <person name="Martin F."/>
            <person name="Grigoriev I.V."/>
            <person name="Watkinson S.C."/>
        </authorList>
    </citation>
    <scope>NUCLEOTIDE SEQUENCE</scope>
    <source>
        <strain evidence="2">S7.9</strain>
    </source>
</reference>
<dbReference type="Proteomes" id="UP000008064">
    <property type="component" value="Unassembled WGS sequence"/>
</dbReference>
<proteinExistence type="predicted"/>
<dbReference type="HOGENOM" id="CLU_074986_0_0_1"/>
<dbReference type="EMBL" id="GL945434">
    <property type="protein sequence ID" value="EGO24481.1"/>
    <property type="molecule type" value="Genomic_DNA"/>
</dbReference>
<organism>
    <name type="scientific">Serpula lacrymans var. lacrymans (strain S7.9)</name>
    <name type="common">Dry rot fungus</name>
    <dbReference type="NCBI Taxonomy" id="578457"/>
    <lineage>
        <taxon>Eukaryota</taxon>
        <taxon>Fungi</taxon>
        <taxon>Dikarya</taxon>
        <taxon>Basidiomycota</taxon>
        <taxon>Agaricomycotina</taxon>
        <taxon>Agaricomycetes</taxon>
        <taxon>Agaricomycetidae</taxon>
        <taxon>Boletales</taxon>
        <taxon>Coniophorineae</taxon>
        <taxon>Serpulaceae</taxon>
        <taxon>Serpula</taxon>
    </lineage>
</organism>
<dbReference type="InterPro" id="IPR045055">
    <property type="entry name" value="DNA2/NAM7-like"/>
</dbReference>
<sequence>MLSHRKIGTFPLVVPINTIIFDEASQIEVGDYLPMLNRYHTTLGKLVFIGDHRQLAPYGQDDVGNLQSIFDFPHMHNKAIFLGIQYRMPHVIGEFISRHVYDRRLQTQHSITSRSACRFVDVLNGKEEKSGKSWVNRKEAGIVVNICRIYEKQSKAFRVITPYDAQRSLIEKELESAKLKWENKCFNVDSFQGNEDEHIIISLVRSEGVGFLKN</sequence>
<dbReference type="OrthoDB" id="6513042at2759"/>
<protein>
    <recommendedName>
        <fullName evidence="1">DNA2/NAM7 helicase-like C-terminal domain-containing protein</fullName>
    </recommendedName>
</protein>
<dbReference type="PANTHER" id="PTHR10887:SF495">
    <property type="entry name" value="HELICASE SENATAXIN ISOFORM X1-RELATED"/>
    <property type="match status" value="1"/>
</dbReference>
<dbReference type="KEGG" id="sla:SERLADRAFT_389800"/>
<feature type="non-terminal residue" evidence="2">
    <location>
        <position position="214"/>
    </location>
</feature>
<gene>
    <name evidence="2" type="ORF">SERLADRAFT_389800</name>
</gene>
<dbReference type="SUPFAM" id="SSF52540">
    <property type="entry name" value="P-loop containing nucleoside triphosphate hydrolases"/>
    <property type="match status" value="1"/>
</dbReference>
<dbReference type="InterPro" id="IPR047187">
    <property type="entry name" value="SF1_C_Upf1"/>
</dbReference>
<accession>F8NX06</accession>
<dbReference type="Gene3D" id="3.40.50.300">
    <property type="entry name" value="P-loop containing nucleotide triphosphate hydrolases"/>
    <property type="match status" value="2"/>
</dbReference>
<evidence type="ECO:0000259" key="1">
    <source>
        <dbReference type="Pfam" id="PF13087"/>
    </source>
</evidence>
<dbReference type="Pfam" id="PF13087">
    <property type="entry name" value="AAA_12"/>
    <property type="match status" value="1"/>
</dbReference>
<name>F8NX06_SERL9</name>
<dbReference type="InterPro" id="IPR027417">
    <property type="entry name" value="P-loop_NTPase"/>
</dbReference>
<dbReference type="CDD" id="cd18808">
    <property type="entry name" value="SF1_C_Upf1"/>
    <property type="match status" value="1"/>
</dbReference>
<dbReference type="PANTHER" id="PTHR10887">
    <property type="entry name" value="DNA2/NAM7 HELICASE FAMILY"/>
    <property type="match status" value="1"/>
</dbReference>
<feature type="domain" description="DNA2/NAM7 helicase-like C-terminal" evidence="1">
    <location>
        <begin position="76"/>
        <end position="213"/>
    </location>
</feature>
<dbReference type="InterPro" id="IPR041679">
    <property type="entry name" value="DNA2/NAM7-like_C"/>
</dbReference>
<dbReference type="RefSeq" id="XP_007318500.1">
    <property type="nucleotide sequence ID" value="XM_007318438.1"/>
</dbReference>
<dbReference type="GeneID" id="18811407"/>